<dbReference type="InterPro" id="IPR000719">
    <property type="entry name" value="Prot_kinase_dom"/>
</dbReference>
<dbReference type="SUPFAM" id="SSF56112">
    <property type="entry name" value="Protein kinase-like (PK-like)"/>
    <property type="match status" value="1"/>
</dbReference>
<protein>
    <recommendedName>
        <fullName evidence="1">Protein kinase domain-containing protein</fullName>
    </recommendedName>
</protein>
<evidence type="ECO:0000313" key="3">
    <source>
        <dbReference type="Proteomes" id="UP001360560"/>
    </source>
</evidence>
<reference evidence="2 3" key="1">
    <citation type="journal article" date="2023" name="Elife">
        <title>Identification of key yeast species and microbe-microbe interactions impacting larval growth of Drosophila in the wild.</title>
        <authorList>
            <person name="Mure A."/>
            <person name="Sugiura Y."/>
            <person name="Maeda R."/>
            <person name="Honda K."/>
            <person name="Sakurai N."/>
            <person name="Takahashi Y."/>
            <person name="Watada M."/>
            <person name="Katoh T."/>
            <person name="Gotoh A."/>
            <person name="Gotoh Y."/>
            <person name="Taniguchi I."/>
            <person name="Nakamura K."/>
            <person name="Hayashi T."/>
            <person name="Katayama T."/>
            <person name="Uemura T."/>
            <person name="Hattori Y."/>
        </authorList>
    </citation>
    <scope>NUCLEOTIDE SEQUENCE [LARGE SCALE GENOMIC DNA]</scope>
    <source>
        <strain evidence="2 3">SC-9</strain>
    </source>
</reference>
<dbReference type="RefSeq" id="XP_064855961.1">
    <property type="nucleotide sequence ID" value="XM_064999889.1"/>
</dbReference>
<dbReference type="InterPro" id="IPR011009">
    <property type="entry name" value="Kinase-like_dom_sf"/>
</dbReference>
<dbReference type="GeneID" id="90076954"/>
<dbReference type="AlphaFoldDB" id="A0AAV5QW70"/>
<organism evidence="2 3">
    <name type="scientific">Saccharomycopsis crataegensis</name>
    <dbReference type="NCBI Taxonomy" id="43959"/>
    <lineage>
        <taxon>Eukaryota</taxon>
        <taxon>Fungi</taxon>
        <taxon>Dikarya</taxon>
        <taxon>Ascomycota</taxon>
        <taxon>Saccharomycotina</taxon>
        <taxon>Saccharomycetes</taxon>
        <taxon>Saccharomycopsidaceae</taxon>
        <taxon>Saccharomycopsis</taxon>
    </lineage>
</organism>
<proteinExistence type="predicted"/>
<name>A0AAV5QW70_9ASCO</name>
<dbReference type="Proteomes" id="UP001360560">
    <property type="component" value="Unassembled WGS sequence"/>
</dbReference>
<gene>
    <name evidence="2" type="ORF">DASC09_063050</name>
</gene>
<dbReference type="PROSITE" id="PS50011">
    <property type="entry name" value="PROTEIN_KINASE_DOM"/>
    <property type="match status" value="1"/>
</dbReference>
<dbReference type="InterPro" id="IPR008271">
    <property type="entry name" value="Ser/Thr_kinase_AS"/>
</dbReference>
<dbReference type="GO" id="GO:0004672">
    <property type="term" value="F:protein kinase activity"/>
    <property type="evidence" value="ECO:0007669"/>
    <property type="project" value="InterPro"/>
</dbReference>
<feature type="domain" description="Protein kinase" evidence="1">
    <location>
        <begin position="92"/>
        <end position="333"/>
    </location>
</feature>
<keyword evidence="3" id="KW-1185">Reference proteome</keyword>
<evidence type="ECO:0000313" key="2">
    <source>
        <dbReference type="EMBL" id="GMM38966.1"/>
    </source>
</evidence>
<evidence type="ECO:0000259" key="1">
    <source>
        <dbReference type="PROSITE" id="PS50011"/>
    </source>
</evidence>
<dbReference type="Gene3D" id="1.10.510.10">
    <property type="entry name" value="Transferase(Phosphotransferase) domain 1"/>
    <property type="match status" value="1"/>
</dbReference>
<comment type="caution">
    <text evidence="2">The sequence shown here is derived from an EMBL/GenBank/DDBJ whole genome shotgun (WGS) entry which is preliminary data.</text>
</comment>
<sequence>MSAFSTLLALLYEEFNKSEFEIAQRKARLNGDASALLSKDHFDSIFCEAASDDFRSYATGYFEVMAKSGIQRRFDEKIDDAKQTLGYHTVYIDHEDLVDEGISRSIQTDFFQNSQVFRVKIKELKDAGVSIEEDNKKHVLLKIFDPQKYMINMESRTEPEEVIQKMVSHFRNEYISYKSIDLHNQKNQHEQISKLKIYAFAFFRVYFKQNNKLEDPHRLENYIAVGPVFLAEELTTKPKTIEDFVEGAKQLLHMHNSGVYHNDIKLSNVFMRKTKHKNNFVFIDYGLSEIKCVPKEKKSPKSSGGIDWCDFETLAESMGIEKAEWERALFSNV</sequence>
<dbReference type="GO" id="GO:0005524">
    <property type="term" value="F:ATP binding"/>
    <property type="evidence" value="ECO:0007669"/>
    <property type="project" value="InterPro"/>
</dbReference>
<dbReference type="PROSITE" id="PS00108">
    <property type="entry name" value="PROTEIN_KINASE_ST"/>
    <property type="match status" value="1"/>
</dbReference>
<accession>A0AAV5QW70</accession>
<dbReference type="EMBL" id="BTFZ01000020">
    <property type="protein sequence ID" value="GMM38966.1"/>
    <property type="molecule type" value="Genomic_DNA"/>
</dbReference>